<name>A0A327QAT0_9BACT</name>
<dbReference type="Gene3D" id="3.20.20.70">
    <property type="entry name" value="Aldolase class I"/>
    <property type="match status" value="1"/>
</dbReference>
<evidence type="ECO:0000313" key="14">
    <source>
        <dbReference type="Proteomes" id="UP000249547"/>
    </source>
</evidence>
<accession>A0A327QAT0</accession>
<keyword evidence="14" id="KW-1185">Reference proteome</keyword>
<evidence type="ECO:0000256" key="7">
    <source>
        <dbReference type="ARBA" id="ARBA00047851"/>
    </source>
</evidence>
<sequence length="208" mass="22934">MDRLIYISQQTQQRSHLDNIQIACEAGCTTIQLRIKNETPQILLQQAFEAKEICNRFEAQLFINDHPFIANAVHAYGVHVGKEDMQVQEALKTIATHQIVGATANTFEDIQQHALNGAHYIGLGPFRFTTTKEKLSPVLGLKGYTHILQQMKAAQVHLPVYAIGGIMEEDISAILTTGVHGIAVSGLISNASNPSLIVTRIRKILQDA</sequence>
<feature type="binding site" evidence="9">
    <location>
        <begin position="129"/>
        <end position="131"/>
    </location>
    <ligand>
        <name>2-[(2R,5Z)-2-carboxy-4-methylthiazol-5(2H)-ylidene]ethyl phosphate</name>
        <dbReference type="ChEBI" id="CHEBI:62899"/>
    </ligand>
</feature>
<comment type="catalytic activity">
    <reaction evidence="6 9 10">
        <text>4-methyl-5-(2-phosphooxyethyl)-thiazole + 4-amino-2-methyl-5-(diphosphooxymethyl)pyrimidine + H(+) = thiamine phosphate + diphosphate</text>
        <dbReference type="Rhea" id="RHEA:22328"/>
        <dbReference type="ChEBI" id="CHEBI:15378"/>
        <dbReference type="ChEBI" id="CHEBI:33019"/>
        <dbReference type="ChEBI" id="CHEBI:37575"/>
        <dbReference type="ChEBI" id="CHEBI:57841"/>
        <dbReference type="ChEBI" id="CHEBI:58296"/>
        <dbReference type="EC" id="2.5.1.3"/>
    </reaction>
</comment>
<keyword evidence="3 9" id="KW-0479">Metal-binding</keyword>
<evidence type="ECO:0000256" key="4">
    <source>
        <dbReference type="ARBA" id="ARBA00022842"/>
    </source>
</evidence>
<feature type="binding site" evidence="9">
    <location>
        <position position="64"/>
    </location>
    <ligand>
        <name>4-amino-2-methyl-5-(diphosphooxymethyl)pyrimidine</name>
        <dbReference type="ChEBI" id="CHEBI:57841"/>
    </ligand>
</feature>
<protein>
    <recommendedName>
        <fullName evidence="9">Thiamine-phosphate synthase</fullName>
        <shortName evidence="9">TP synthase</shortName>
        <shortName evidence="9">TPS</shortName>
        <ecNumber evidence="9">2.5.1.3</ecNumber>
    </recommendedName>
    <alternativeName>
        <fullName evidence="9">Thiamine-phosphate pyrophosphorylase</fullName>
        <shortName evidence="9">TMP pyrophosphorylase</shortName>
        <shortName evidence="9">TMP-PPase</shortName>
    </alternativeName>
</protein>
<keyword evidence="2 9" id="KW-0808">Transferase</keyword>
<dbReference type="InterPro" id="IPR013785">
    <property type="entry name" value="Aldolase_TIM"/>
</dbReference>
<dbReference type="AlphaFoldDB" id="A0A327QAT0"/>
<evidence type="ECO:0000256" key="3">
    <source>
        <dbReference type="ARBA" id="ARBA00022723"/>
    </source>
</evidence>
<evidence type="ECO:0000256" key="11">
    <source>
        <dbReference type="RuleBase" id="RU004253"/>
    </source>
</evidence>
<feature type="domain" description="Thiamine phosphate synthase/TenI" evidence="12">
    <location>
        <begin position="8"/>
        <end position="185"/>
    </location>
</feature>
<feature type="binding site" evidence="9">
    <location>
        <position position="65"/>
    </location>
    <ligand>
        <name>Mg(2+)</name>
        <dbReference type="ChEBI" id="CHEBI:18420"/>
    </ligand>
</feature>
<dbReference type="GO" id="GO:0004789">
    <property type="term" value="F:thiamine-phosphate diphosphorylase activity"/>
    <property type="evidence" value="ECO:0007669"/>
    <property type="project" value="UniProtKB-UniRule"/>
</dbReference>
<evidence type="ECO:0000313" key="13">
    <source>
        <dbReference type="EMBL" id="RAJ01540.1"/>
    </source>
</evidence>
<dbReference type="NCBIfam" id="NF000736">
    <property type="entry name" value="PRK00043.2-3"/>
    <property type="match status" value="1"/>
</dbReference>
<feature type="binding site" evidence="9">
    <location>
        <position position="132"/>
    </location>
    <ligand>
        <name>4-amino-2-methyl-5-(diphosphooxymethyl)pyrimidine</name>
        <dbReference type="ChEBI" id="CHEBI:57841"/>
    </ligand>
</feature>
<evidence type="ECO:0000256" key="1">
    <source>
        <dbReference type="ARBA" id="ARBA00005165"/>
    </source>
</evidence>
<comment type="catalytic activity">
    <reaction evidence="8 9 10">
        <text>2-[(2R,5Z)-2-carboxy-4-methylthiazol-5(2H)-ylidene]ethyl phosphate + 4-amino-2-methyl-5-(diphosphooxymethyl)pyrimidine + 2 H(+) = thiamine phosphate + CO2 + diphosphate</text>
        <dbReference type="Rhea" id="RHEA:47844"/>
        <dbReference type="ChEBI" id="CHEBI:15378"/>
        <dbReference type="ChEBI" id="CHEBI:16526"/>
        <dbReference type="ChEBI" id="CHEBI:33019"/>
        <dbReference type="ChEBI" id="CHEBI:37575"/>
        <dbReference type="ChEBI" id="CHEBI:57841"/>
        <dbReference type="ChEBI" id="CHEBI:62899"/>
        <dbReference type="EC" id="2.5.1.3"/>
    </reaction>
</comment>
<evidence type="ECO:0000256" key="6">
    <source>
        <dbReference type="ARBA" id="ARBA00047334"/>
    </source>
</evidence>
<dbReference type="GO" id="GO:0009228">
    <property type="term" value="P:thiamine biosynthetic process"/>
    <property type="evidence" value="ECO:0007669"/>
    <property type="project" value="UniProtKB-KW"/>
</dbReference>
<gene>
    <name evidence="9" type="primary">thiE</name>
    <name evidence="13" type="ORF">LX64_03755</name>
</gene>
<comment type="caution">
    <text evidence="13">The sequence shown here is derived from an EMBL/GenBank/DDBJ whole genome shotgun (WGS) entry which is preliminary data.</text>
</comment>
<dbReference type="EC" id="2.5.1.3" evidence="9"/>
<dbReference type="PANTHER" id="PTHR20857">
    <property type="entry name" value="THIAMINE-PHOSPHATE PYROPHOSPHORYLASE"/>
    <property type="match status" value="1"/>
</dbReference>
<evidence type="ECO:0000256" key="10">
    <source>
        <dbReference type="RuleBase" id="RU003826"/>
    </source>
</evidence>
<evidence type="ECO:0000259" key="12">
    <source>
        <dbReference type="Pfam" id="PF02581"/>
    </source>
</evidence>
<comment type="caution">
    <text evidence="9">Lacks conserved residue(s) required for the propagation of feature annotation.</text>
</comment>
<dbReference type="UniPathway" id="UPA00060">
    <property type="reaction ID" value="UER00141"/>
</dbReference>
<dbReference type="HAMAP" id="MF_00097">
    <property type="entry name" value="TMP_synthase"/>
    <property type="match status" value="1"/>
</dbReference>
<dbReference type="SUPFAM" id="SSF51391">
    <property type="entry name" value="Thiamin phosphate synthase"/>
    <property type="match status" value="1"/>
</dbReference>
<feature type="binding site" evidence="9">
    <location>
        <position position="103"/>
    </location>
    <ligand>
        <name>4-amino-2-methyl-5-(diphosphooxymethyl)pyrimidine</name>
        <dbReference type="ChEBI" id="CHEBI:57841"/>
    </ligand>
</feature>
<comment type="cofactor">
    <cofactor evidence="9">
        <name>Mg(2+)</name>
        <dbReference type="ChEBI" id="CHEBI:18420"/>
    </cofactor>
    <text evidence="9">Binds 1 Mg(2+) ion per subunit.</text>
</comment>
<dbReference type="InterPro" id="IPR036206">
    <property type="entry name" value="ThiamineP_synth_sf"/>
</dbReference>
<proteinExistence type="inferred from homology"/>
<reference evidence="13 14" key="1">
    <citation type="submission" date="2018-06" db="EMBL/GenBank/DDBJ databases">
        <title>Genomic Encyclopedia of Archaeal and Bacterial Type Strains, Phase II (KMG-II): from individual species to whole genera.</title>
        <authorList>
            <person name="Goeker M."/>
        </authorList>
    </citation>
    <scope>NUCLEOTIDE SEQUENCE [LARGE SCALE GENOMIC DNA]</scope>
    <source>
        <strain evidence="13 14">DSM 23857</strain>
    </source>
</reference>
<evidence type="ECO:0000256" key="9">
    <source>
        <dbReference type="HAMAP-Rule" id="MF_00097"/>
    </source>
</evidence>
<evidence type="ECO:0000256" key="2">
    <source>
        <dbReference type="ARBA" id="ARBA00022679"/>
    </source>
</evidence>
<dbReference type="Proteomes" id="UP000249547">
    <property type="component" value="Unassembled WGS sequence"/>
</dbReference>
<comment type="function">
    <text evidence="9">Condenses 4-methyl-5-(beta-hydroxyethyl)thiazole monophosphate (THZ-P) and 2-methyl-4-amino-5-hydroxymethyl pyrimidine pyrophosphate (HMP-PP) to form thiamine monophosphate (TMP).</text>
</comment>
<comment type="similarity">
    <text evidence="9 10">Belongs to the thiamine-phosphate synthase family.</text>
</comment>
<dbReference type="GO" id="GO:0000287">
    <property type="term" value="F:magnesium ion binding"/>
    <property type="evidence" value="ECO:0007669"/>
    <property type="project" value="UniProtKB-UniRule"/>
</dbReference>
<feature type="binding site" evidence="9">
    <location>
        <begin position="32"/>
        <end position="36"/>
    </location>
    <ligand>
        <name>4-amino-2-methyl-5-(diphosphooxymethyl)pyrimidine</name>
        <dbReference type="ChEBI" id="CHEBI:57841"/>
    </ligand>
</feature>
<dbReference type="Pfam" id="PF02581">
    <property type="entry name" value="TMP-TENI"/>
    <property type="match status" value="1"/>
</dbReference>
<dbReference type="GO" id="GO:0005737">
    <property type="term" value="C:cytoplasm"/>
    <property type="evidence" value="ECO:0007669"/>
    <property type="project" value="TreeGrafter"/>
</dbReference>
<comment type="pathway">
    <text evidence="1 9 11">Cofactor biosynthesis; thiamine diphosphate biosynthesis; thiamine phosphate from 4-amino-2-methyl-5-diphosphomethylpyrimidine and 4-methyl-5-(2-phosphoethyl)-thiazole: step 1/1.</text>
</comment>
<evidence type="ECO:0000256" key="8">
    <source>
        <dbReference type="ARBA" id="ARBA00047883"/>
    </source>
</evidence>
<dbReference type="InterPro" id="IPR022998">
    <property type="entry name" value="ThiamineP_synth_TenI"/>
</dbReference>
<evidence type="ECO:0000256" key="5">
    <source>
        <dbReference type="ARBA" id="ARBA00022977"/>
    </source>
</evidence>
<feature type="binding site" evidence="9">
    <location>
        <position position="84"/>
    </location>
    <ligand>
        <name>Mg(2+)</name>
        <dbReference type="ChEBI" id="CHEBI:18420"/>
    </ligand>
</feature>
<dbReference type="InterPro" id="IPR034291">
    <property type="entry name" value="TMP_synthase"/>
</dbReference>
<dbReference type="NCBIfam" id="TIGR00693">
    <property type="entry name" value="thiE"/>
    <property type="match status" value="1"/>
</dbReference>
<dbReference type="PANTHER" id="PTHR20857:SF15">
    <property type="entry name" value="THIAMINE-PHOSPHATE SYNTHASE"/>
    <property type="match status" value="1"/>
</dbReference>
<keyword evidence="4 9" id="KW-0460">Magnesium</keyword>
<comment type="catalytic activity">
    <reaction evidence="7 9 10">
        <text>2-(2-carboxy-4-methylthiazol-5-yl)ethyl phosphate + 4-amino-2-methyl-5-(diphosphooxymethyl)pyrimidine + 2 H(+) = thiamine phosphate + CO2 + diphosphate</text>
        <dbReference type="Rhea" id="RHEA:47848"/>
        <dbReference type="ChEBI" id="CHEBI:15378"/>
        <dbReference type="ChEBI" id="CHEBI:16526"/>
        <dbReference type="ChEBI" id="CHEBI:33019"/>
        <dbReference type="ChEBI" id="CHEBI:37575"/>
        <dbReference type="ChEBI" id="CHEBI:57841"/>
        <dbReference type="ChEBI" id="CHEBI:62890"/>
        <dbReference type="EC" id="2.5.1.3"/>
    </reaction>
</comment>
<dbReference type="CDD" id="cd00564">
    <property type="entry name" value="TMP_TenI"/>
    <property type="match status" value="1"/>
</dbReference>
<keyword evidence="5 9" id="KW-0784">Thiamine biosynthesis</keyword>
<feature type="binding site" evidence="9">
    <location>
        <position position="165"/>
    </location>
    <ligand>
        <name>2-[(2R,5Z)-2-carboxy-4-methylthiazol-5(2H)-ylidene]ethyl phosphate</name>
        <dbReference type="ChEBI" id="CHEBI:62899"/>
    </ligand>
</feature>
<dbReference type="EMBL" id="QLLL01000007">
    <property type="protein sequence ID" value="RAJ01540.1"/>
    <property type="molecule type" value="Genomic_DNA"/>
</dbReference>
<dbReference type="GO" id="GO:0009229">
    <property type="term" value="P:thiamine diphosphate biosynthetic process"/>
    <property type="evidence" value="ECO:0007669"/>
    <property type="project" value="UniProtKB-UniRule"/>
</dbReference>
<dbReference type="RefSeq" id="WP_245952731.1">
    <property type="nucleotide sequence ID" value="NZ_QLLL01000007.1"/>
</dbReference>
<organism evidence="13 14">
    <name type="scientific">Chitinophaga skermanii</name>
    <dbReference type="NCBI Taxonomy" id="331697"/>
    <lineage>
        <taxon>Bacteria</taxon>
        <taxon>Pseudomonadati</taxon>
        <taxon>Bacteroidota</taxon>
        <taxon>Chitinophagia</taxon>
        <taxon>Chitinophagales</taxon>
        <taxon>Chitinophagaceae</taxon>
        <taxon>Chitinophaga</taxon>
    </lineage>
</organism>